<keyword evidence="3" id="KW-1185">Reference proteome</keyword>
<evidence type="ECO:0000259" key="1">
    <source>
        <dbReference type="Pfam" id="PF01551"/>
    </source>
</evidence>
<dbReference type="PANTHER" id="PTHR21666:SF270">
    <property type="entry name" value="MUREIN HYDROLASE ACTIVATOR ENVC"/>
    <property type="match status" value="1"/>
</dbReference>
<proteinExistence type="predicted"/>
<reference evidence="2 3" key="1">
    <citation type="submission" date="2021-05" db="EMBL/GenBank/DDBJ databases">
        <title>Novel species in genus Arthrobacter.</title>
        <authorList>
            <person name="Zhang G."/>
        </authorList>
    </citation>
    <scope>NUCLEOTIDE SEQUENCE [LARGE SCALE GENOMIC DNA]</scope>
    <source>
        <strain evidence="3">zg-ZUI227</strain>
    </source>
</reference>
<evidence type="ECO:0000313" key="2">
    <source>
        <dbReference type="EMBL" id="QWC10278.1"/>
    </source>
</evidence>
<accession>A0A975R178</accession>
<organism evidence="2 3">
    <name type="scientific">Arthrobacter jiangjiafuii</name>
    <dbReference type="NCBI Taxonomy" id="2817475"/>
    <lineage>
        <taxon>Bacteria</taxon>
        <taxon>Bacillati</taxon>
        <taxon>Actinomycetota</taxon>
        <taxon>Actinomycetes</taxon>
        <taxon>Micrococcales</taxon>
        <taxon>Micrococcaceae</taxon>
        <taxon>Arthrobacter</taxon>
    </lineage>
</organism>
<dbReference type="CDD" id="cd12797">
    <property type="entry name" value="M23_peptidase"/>
    <property type="match status" value="1"/>
</dbReference>
<sequence>MTVFDRFPVDMPPGWISQDYGNRNTWEVNPHAGLDIAAAAGTPIYAPCDAFVVWASFDPFPPGNTWEQLAGSRASGGCTILQPAGPHTSLQTSISHQLEIAVAPGQFVKSGQFIGRVGSTGNSSGPHVHWEAFIDYAEGVYPPGTFYGRVNPLDYFKTINTVPVLGTGGKGSTTPAQEEDDMPSFSERILDTIDGKKASLNEIINSIDRKQDQQGAVLSKLVAALDQNVKLTSGILATRIPDPSDPKKSYTIADYIVWSATNAKAAAGNAGKAVQNTSPENLAKAVSEAQSSVTAQSVADQLQVNINVKES</sequence>
<dbReference type="Gene3D" id="2.70.70.10">
    <property type="entry name" value="Glucose Permease (Domain IIA)"/>
    <property type="match status" value="1"/>
</dbReference>
<evidence type="ECO:0000313" key="3">
    <source>
        <dbReference type="Proteomes" id="UP000676885"/>
    </source>
</evidence>
<dbReference type="RefSeq" id="WP_210231530.1">
    <property type="nucleotide sequence ID" value="NZ_CP076022.1"/>
</dbReference>
<dbReference type="KEGG" id="ajg:KKR91_01085"/>
<dbReference type="AlphaFoldDB" id="A0A975R178"/>
<protein>
    <submittedName>
        <fullName evidence="2">M23 family metallopeptidase</fullName>
    </submittedName>
</protein>
<dbReference type="Pfam" id="PF01551">
    <property type="entry name" value="Peptidase_M23"/>
    <property type="match status" value="1"/>
</dbReference>
<name>A0A975R178_9MICC</name>
<dbReference type="PANTHER" id="PTHR21666">
    <property type="entry name" value="PEPTIDASE-RELATED"/>
    <property type="match status" value="1"/>
</dbReference>
<feature type="domain" description="M23ase beta-sheet core" evidence="1">
    <location>
        <begin position="30"/>
        <end position="132"/>
    </location>
</feature>
<dbReference type="SUPFAM" id="SSF51261">
    <property type="entry name" value="Duplicated hybrid motif"/>
    <property type="match status" value="1"/>
</dbReference>
<gene>
    <name evidence="2" type="ORF">KKR91_01085</name>
</gene>
<dbReference type="GO" id="GO:0004222">
    <property type="term" value="F:metalloendopeptidase activity"/>
    <property type="evidence" value="ECO:0007669"/>
    <property type="project" value="TreeGrafter"/>
</dbReference>
<dbReference type="InterPro" id="IPR011055">
    <property type="entry name" value="Dup_hybrid_motif"/>
</dbReference>
<dbReference type="InterPro" id="IPR016047">
    <property type="entry name" value="M23ase_b-sheet_dom"/>
</dbReference>
<dbReference type="EMBL" id="CP076022">
    <property type="protein sequence ID" value="QWC10278.1"/>
    <property type="molecule type" value="Genomic_DNA"/>
</dbReference>
<dbReference type="Proteomes" id="UP000676885">
    <property type="component" value="Chromosome"/>
</dbReference>
<dbReference type="InterPro" id="IPR050570">
    <property type="entry name" value="Cell_wall_metabolism_enzyme"/>
</dbReference>